<dbReference type="Gene3D" id="3.40.50.10490">
    <property type="entry name" value="Glucose-6-phosphate isomerase like protein, domain 1"/>
    <property type="match status" value="2"/>
</dbReference>
<dbReference type="PANTHER" id="PTHR11469">
    <property type="entry name" value="GLUCOSE-6-PHOSPHATE ISOMERASE"/>
    <property type="match status" value="1"/>
</dbReference>
<proteinExistence type="predicted"/>
<dbReference type="GO" id="GO:0004347">
    <property type="term" value="F:glucose-6-phosphate isomerase activity"/>
    <property type="evidence" value="ECO:0007669"/>
    <property type="project" value="InterPro"/>
</dbReference>
<dbReference type="Proteomes" id="UP000011082">
    <property type="component" value="Unassembled WGS sequence"/>
</dbReference>
<accession>L2GL59</accession>
<dbReference type="InterPro" id="IPR001672">
    <property type="entry name" value="G6P_Isomerase"/>
</dbReference>
<dbReference type="SUPFAM" id="SSF53697">
    <property type="entry name" value="SIS domain"/>
    <property type="match status" value="1"/>
</dbReference>
<keyword evidence="2" id="KW-0324">Glycolysis</keyword>
<protein>
    <recommendedName>
        <fullName evidence="6">Glucose-6-phosphate isomerase</fullName>
    </recommendedName>
</protein>
<evidence type="ECO:0000313" key="5">
    <source>
        <dbReference type="Proteomes" id="UP000011082"/>
    </source>
</evidence>
<dbReference type="OrthoDB" id="5831190at2759"/>
<evidence type="ECO:0008006" key="6">
    <source>
        <dbReference type="Google" id="ProtNLM"/>
    </source>
</evidence>
<evidence type="ECO:0000256" key="3">
    <source>
        <dbReference type="ARBA" id="ARBA00023235"/>
    </source>
</evidence>
<dbReference type="GO" id="GO:0005829">
    <property type="term" value="C:cytosol"/>
    <property type="evidence" value="ECO:0007669"/>
    <property type="project" value="TreeGrafter"/>
</dbReference>
<evidence type="ECO:0000256" key="1">
    <source>
        <dbReference type="ARBA" id="ARBA00022432"/>
    </source>
</evidence>
<dbReference type="GeneID" id="19882330"/>
<dbReference type="HOGENOM" id="CLU_1519028_0_0_1"/>
<dbReference type="InParanoid" id="L2GL59"/>
<evidence type="ECO:0000256" key="2">
    <source>
        <dbReference type="ARBA" id="ARBA00023152"/>
    </source>
</evidence>
<dbReference type="GO" id="GO:0097367">
    <property type="term" value="F:carbohydrate derivative binding"/>
    <property type="evidence" value="ECO:0007669"/>
    <property type="project" value="InterPro"/>
</dbReference>
<evidence type="ECO:0000313" key="4">
    <source>
        <dbReference type="EMBL" id="ELA41379.1"/>
    </source>
</evidence>
<reference evidence="5" key="1">
    <citation type="submission" date="2011-05" db="EMBL/GenBank/DDBJ databases">
        <title>The genome sequence of Vittaforma corneae strain ATCC 50505.</title>
        <authorList>
            <consortium name="The Broad Institute Genome Sequencing Platform"/>
            <person name="Cuomo C."/>
            <person name="Didier E."/>
            <person name="Bowers L."/>
            <person name="Young S.K."/>
            <person name="Zeng Q."/>
            <person name="Gargeya S."/>
            <person name="Fitzgerald M."/>
            <person name="Haas B."/>
            <person name="Abouelleil A."/>
            <person name="Alvarado L."/>
            <person name="Arachchi H.M."/>
            <person name="Berlin A."/>
            <person name="Chapman S.B."/>
            <person name="Gearin G."/>
            <person name="Goldberg J."/>
            <person name="Griggs A."/>
            <person name="Gujja S."/>
            <person name="Hansen M."/>
            <person name="Heiman D."/>
            <person name="Howarth C."/>
            <person name="Larimer J."/>
            <person name="Lui A."/>
            <person name="MacDonald P.J.P."/>
            <person name="McCowen C."/>
            <person name="Montmayeur A."/>
            <person name="Murphy C."/>
            <person name="Neiman D."/>
            <person name="Pearson M."/>
            <person name="Priest M."/>
            <person name="Roberts A."/>
            <person name="Saif S."/>
            <person name="Shea T."/>
            <person name="Sisk P."/>
            <person name="Stolte C."/>
            <person name="Sykes S."/>
            <person name="Wortman J."/>
            <person name="Nusbaum C."/>
            <person name="Birren B."/>
        </authorList>
    </citation>
    <scope>NUCLEOTIDE SEQUENCE [LARGE SCALE GENOMIC DNA]</scope>
    <source>
        <strain evidence="5">ATCC 50505</strain>
    </source>
</reference>
<keyword evidence="5" id="KW-1185">Reference proteome</keyword>
<dbReference type="EMBL" id="JH370145">
    <property type="protein sequence ID" value="ELA41379.1"/>
    <property type="molecule type" value="Genomic_DNA"/>
</dbReference>
<keyword evidence="1" id="KW-0312">Gluconeogenesis</keyword>
<keyword evidence="3" id="KW-0413">Isomerase</keyword>
<gene>
    <name evidence="4" type="ORF">VICG_01620</name>
</gene>
<dbReference type="GO" id="GO:0048029">
    <property type="term" value="F:monosaccharide binding"/>
    <property type="evidence" value="ECO:0007669"/>
    <property type="project" value="TreeGrafter"/>
</dbReference>
<name>L2GL59_VITCO</name>
<dbReference type="GO" id="GO:0006094">
    <property type="term" value="P:gluconeogenesis"/>
    <property type="evidence" value="ECO:0007669"/>
    <property type="project" value="UniProtKB-KW"/>
</dbReference>
<dbReference type="PROSITE" id="PS51463">
    <property type="entry name" value="P_GLUCOSE_ISOMERASE_3"/>
    <property type="match status" value="1"/>
</dbReference>
<sequence>MRILEKLTKERVEENSETLELTGGEFLYYDFSKSHIAENDKEEIRSKILSNGFESKIEGMLQGRNINTTESRPVLHYLLRDERVLLQVEQILGNEESAKKAKTSGDVISNAKEEIIEELARIARFSEAFDGMEGVTSKTFDTIVNIGIGGSDLGTQDGNRCFAGLFQGQKGVFHFKH</sequence>
<dbReference type="InterPro" id="IPR046348">
    <property type="entry name" value="SIS_dom_sf"/>
</dbReference>
<dbReference type="GO" id="GO:0051156">
    <property type="term" value="P:glucose 6-phosphate metabolic process"/>
    <property type="evidence" value="ECO:0007669"/>
    <property type="project" value="TreeGrafter"/>
</dbReference>
<dbReference type="AlphaFoldDB" id="L2GL59"/>
<dbReference type="PANTHER" id="PTHR11469:SF1">
    <property type="entry name" value="GLUCOSE-6-PHOSPHATE ISOMERASE"/>
    <property type="match status" value="1"/>
</dbReference>
<dbReference type="STRING" id="993615.L2GL59"/>
<dbReference type="RefSeq" id="XP_007605065.1">
    <property type="nucleotide sequence ID" value="XM_007605003.1"/>
</dbReference>
<dbReference type="Pfam" id="PF00342">
    <property type="entry name" value="PGI"/>
    <property type="match status" value="1"/>
</dbReference>
<dbReference type="VEuPathDB" id="MicrosporidiaDB:VICG_01620"/>
<organism evidence="4 5">
    <name type="scientific">Vittaforma corneae (strain ATCC 50505)</name>
    <name type="common">Microsporidian parasite</name>
    <name type="synonym">Nosema corneum</name>
    <dbReference type="NCBI Taxonomy" id="993615"/>
    <lineage>
        <taxon>Eukaryota</taxon>
        <taxon>Fungi</taxon>
        <taxon>Fungi incertae sedis</taxon>
        <taxon>Microsporidia</taxon>
        <taxon>Nosematidae</taxon>
        <taxon>Vittaforma</taxon>
    </lineage>
</organism>
<dbReference type="GO" id="GO:0006096">
    <property type="term" value="P:glycolytic process"/>
    <property type="evidence" value="ECO:0007669"/>
    <property type="project" value="UniProtKB-KW"/>
</dbReference>